<dbReference type="InterPro" id="IPR022105">
    <property type="entry name" value="DUF3645"/>
</dbReference>
<proteinExistence type="predicted"/>
<organism evidence="8 9">
    <name type="scientific">Angomonas deanei</name>
    <dbReference type="NCBI Taxonomy" id="59799"/>
    <lineage>
        <taxon>Eukaryota</taxon>
        <taxon>Discoba</taxon>
        <taxon>Euglenozoa</taxon>
        <taxon>Kinetoplastea</taxon>
        <taxon>Metakinetoplastina</taxon>
        <taxon>Trypanosomatida</taxon>
        <taxon>Trypanosomatidae</taxon>
        <taxon>Strigomonadinae</taxon>
        <taxon>Angomonas</taxon>
    </lineage>
</organism>
<dbReference type="AlphaFoldDB" id="A0A7G2C3Q0"/>
<keyword evidence="4" id="KW-0833">Ubl conjugation pathway</keyword>
<evidence type="ECO:0000256" key="1">
    <source>
        <dbReference type="ARBA" id="ARBA00000707"/>
    </source>
</evidence>
<keyword evidence="3" id="KW-0645">Protease</keyword>
<dbReference type="Pfam" id="PF12359">
    <property type="entry name" value="DUF3645"/>
    <property type="match status" value="1"/>
</dbReference>
<reference evidence="8 9" key="1">
    <citation type="submission" date="2020-08" db="EMBL/GenBank/DDBJ databases">
        <authorList>
            <person name="Newling K."/>
            <person name="Davey J."/>
            <person name="Forrester S."/>
        </authorList>
    </citation>
    <scope>NUCLEOTIDE SEQUENCE [LARGE SCALE GENOMIC DNA]</scope>
    <source>
        <strain evidence="9">Crithidia deanei Carvalho (ATCC PRA-265)</strain>
    </source>
</reference>
<dbReference type="InterPro" id="IPR051346">
    <property type="entry name" value="OTU_Deubiquitinase"/>
</dbReference>
<evidence type="ECO:0000313" key="8">
    <source>
        <dbReference type="EMBL" id="CAD2213894.1"/>
    </source>
</evidence>
<feature type="domain" description="DUF3645" evidence="7">
    <location>
        <begin position="93"/>
        <end position="122"/>
    </location>
</feature>
<dbReference type="GO" id="GO:0004843">
    <property type="term" value="F:cysteine-type deubiquitinase activity"/>
    <property type="evidence" value="ECO:0007669"/>
    <property type="project" value="UniProtKB-EC"/>
</dbReference>
<dbReference type="EC" id="3.4.19.12" evidence="2"/>
<keyword evidence="5" id="KW-0378">Hydrolase</keyword>
<dbReference type="Proteomes" id="UP000515908">
    <property type="component" value="Chromosome 02"/>
</dbReference>
<comment type="catalytic activity">
    <reaction evidence="1">
        <text>Thiol-dependent hydrolysis of ester, thioester, amide, peptide and isopeptide bonds formed by the C-terminal Gly of ubiquitin (a 76-residue protein attached to proteins as an intracellular targeting signal).</text>
        <dbReference type="EC" id="3.4.19.12"/>
    </reaction>
</comment>
<evidence type="ECO:0000256" key="6">
    <source>
        <dbReference type="ARBA" id="ARBA00022807"/>
    </source>
</evidence>
<keyword evidence="6" id="KW-0788">Thiol protease</keyword>
<dbReference type="GO" id="GO:0071947">
    <property type="term" value="P:protein deubiquitination involved in ubiquitin-dependent protein catabolic process"/>
    <property type="evidence" value="ECO:0007669"/>
    <property type="project" value="TreeGrafter"/>
</dbReference>
<name>A0A7G2C3Q0_9TRYP</name>
<dbReference type="GO" id="GO:0005737">
    <property type="term" value="C:cytoplasm"/>
    <property type="evidence" value="ECO:0007669"/>
    <property type="project" value="TreeGrafter"/>
</dbReference>
<gene>
    <name evidence="8" type="ORF">ADEAN_000133800</name>
</gene>
<dbReference type="PANTHER" id="PTHR13367:SF28">
    <property type="entry name" value="UBIQUITIN THIOESTERASE ZRANB1"/>
    <property type="match status" value="1"/>
</dbReference>
<accession>A0A7G2C3Q0</accession>
<evidence type="ECO:0000313" key="9">
    <source>
        <dbReference type="Proteomes" id="UP000515908"/>
    </source>
</evidence>
<evidence type="ECO:0000256" key="5">
    <source>
        <dbReference type="ARBA" id="ARBA00022801"/>
    </source>
</evidence>
<sequence length="174" mass="18997">MVEKPPSPQSLAEFEAHTTVFLTSPAKECEATKDEVSFLNSCVPANGLKLLNLAHDWLHRLLPHVLSKIDRVGFGLLQAADLAAPQAEHMPFSRKVMSVPFVAKDVPSRSSEFAHPDVVIGLSILAYRYEGLRLGDMSGLLTQLKQDFARQAGPKGAPTSRQVVSTLASFECTR</sequence>
<dbReference type="PANTHER" id="PTHR13367">
    <property type="entry name" value="UBIQUITIN THIOESTERASE"/>
    <property type="match status" value="1"/>
</dbReference>
<dbReference type="EMBL" id="LR877146">
    <property type="protein sequence ID" value="CAD2213894.1"/>
    <property type="molecule type" value="Genomic_DNA"/>
</dbReference>
<evidence type="ECO:0000256" key="3">
    <source>
        <dbReference type="ARBA" id="ARBA00022670"/>
    </source>
</evidence>
<keyword evidence="9" id="KW-1185">Reference proteome</keyword>
<dbReference type="VEuPathDB" id="TriTrypDB:ADEAN_000133800"/>
<dbReference type="GO" id="GO:0005634">
    <property type="term" value="C:nucleus"/>
    <property type="evidence" value="ECO:0007669"/>
    <property type="project" value="TreeGrafter"/>
</dbReference>
<evidence type="ECO:0000256" key="2">
    <source>
        <dbReference type="ARBA" id="ARBA00012759"/>
    </source>
</evidence>
<evidence type="ECO:0000256" key="4">
    <source>
        <dbReference type="ARBA" id="ARBA00022786"/>
    </source>
</evidence>
<evidence type="ECO:0000259" key="7">
    <source>
        <dbReference type="Pfam" id="PF12359"/>
    </source>
</evidence>
<dbReference type="GO" id="GO:0070530">
    <property type="term" value="F:K63-linked polyubiquitin modification-dependent protein binding"/>
    <property type="evidence" value="ECO:0007669"/>
    <property type="project" value="TreeGrafter"/>
</dbReference>
<protein>
    <recommendedName>
        <fullName evidence="2">ubiquitinyl hydrolase 1</fullName>
        <ecNumber evidence="2">3.4.19.12</ecNumber>
    </recommendedName>
</protein>